<dbReference type="EMBL" id="VDMB01000002">
    <property type="protein sequence ID" value="TYT75937.1"/>
    <property type="molecule type" value="Genomic_DNA"/>
</dbReference>
<sequence>MTDKPEKTLLPGTGIDVVFNLNSQYPLIRSAMLLDVSFSKQELIISQTIPTISRTASFEDIHVTTLMREKSGGKKRYGFKCRIKDFQKNYLLSDGSEPEVILLHHEKDIQEINIRSGYRISPGKNFPVFAKLLYNGKEYICGKDFSIRDLSVTGVGLVAPKNRDNDNTALLNLKNGTPIALGMVLSYPKGNRIAREKVVCAGKVARANPHYNKNAGVLGLHFIKMVSEGEESLMRFIHEAQLEEIRQLSRY</sequence>
<dbReference type="RefSeq" id="WP_139446262.1">
    <property type="nucleotide sequence ID" value="NZ_VDMB01000002.1"/>
</dbReference>
<comment type="caution">
    <text evidence="2">The sequence shown here is derived from an EMBL/GenBank/DDBJ whole genome shotgun (WGS) entry which is preliminary data.</text>
</comment>
<dbReference type="Pfam" id="PF07238">
    <property type="entry name" value="PilZ"/>
    <property type="match status" value="1"/>
</dbReference>
<name>A0A5Q4VI59_9BACT</name>
<accession>A0A5Q4VI59</accession>
<protein>
    <submittedName>
        <fullName evidence="2">PilZ domain-containing protein</fullName>
    </submittedName>
</protein>
<dbReference type="AlphaFoldDB" id="A0A5Q4VI59"/>
<feature type="domain" description="PilZ" evidence="1">
    <location>
        <begin position="117"/>
        <end position="237"/>
    </location>
</feature>
<dbReference type="GO" id="GO:0035438">
    <property type="term" value="F:cyclic-di-GMP binding"/>
    <property type="evidence" value="ECO:0007669"/>
    <property type="project" value="InterPro"/>
</dbReference>
<dbReference type="Proteomes" id="UP000321899">
    <property type="component" value="Unassembled WGS sequence"/>
</dbReference>
<organism evidence="2 3">
    <name type="scientific">Desulfobotulus mexicanus</name>
    <dbReference type="NCBI Taxonomy" id="2586642"/>
    <lineage>
        <taxon>Bacteria</taxon>
        <taxon>Pseudomonadati</taxon>
        <taxon>Thermodesulfobacteriota</taxon>
        <taxon>Desulfobacteria</taxon>
        <taxon>Desulfobacterales</taxon>
        <taxon>Desulfobacteraceae</taxon>
        <taxon>Desulfobotulus</taxon>
    </lineage>
</organism>
<dbReference type="InterPro" id="IPR009875">
    <property type="entry name" value="PilZ_domain"/>
</dbReference>
<reference evidence="2 3" key="1">
    <citation type="submission" date="2019-06" db="EMBL/GenBank/DDBJ databases">
        <title>Desulfobotulus mexicanus sp. nov., a novel sulfate-reducing bacterium isolated from the sediment of an alkaline crater lake in Mexico.</title>
        <authorList>
            <person name="Hirschler-Rea A."/>
        </authorList>
    </citation>
    <scope>NUCLEOTIDE SEQUENCE [LARGE SCALE GENOMIC DNA]</scope>
    <source>
        <strain evidence="2 3">PAR22N</strain>
    </source>
</reference>
<proteinExistence type="predicted"/>
<evidence type="ECO:0000313" key="2">
    <source>
        <dbReference type="EMBL" id="TYT75937.1"/>
    </source>
</evidence>
<keyword evidence="3" id="KW-1185">Reference proteome</keyword>
<evidence type="ECO:0000313" key="3">
    <source>
        <dbReference type="Proteomes" id="UP000321899"/>
    </source>
</evidence>
<evidence type="ECO:0000259" key="1">
    <source>
        <dbReference type="Pfam" id="PF07238"/>
    </source>
</evidence>
<gene>
    <name evidence="2" type="ORF">FIM25_03315</name>
</gene>
<dbReference type="OrthoDB" id="5414273at2"/>